<protein>
    <submittedName>
        <fullName evidence="1">Uncharacterized protein</fullName>
    </submittedName>
</protein>
<sequence length="94" mass="11009">MSAGTFTWWLPPTTWISHRMVARFQRIKKTKEICTAIPLQESEKGFGFSNPLIGASSQYLQRLSKMALLEYDTICHETTRKSKKGRKRELRDCW</sequence>
<dbReference type="AlphaFoldDB" id="A0A833ZRW3"/>
<dbReference type="EMBL" id="JABVXQ010000007">
    <property type="protein sequence ID" value="KAF6098739.1"/>
    <property type="molecule type" value="Genomic_DNA"/>
</dbReference>
<reference evidence="1 2" key="1">
    <citation type="journal article" date="2020" name="Nature">
        <title>Six reference-quality genomes reveal evolution of bat adaptations.</title>
        <authorList>
            <person name="Jebb D."/>
            <person name="Huang Z."/>
            <person name="Pippel M."/>
            <person name="Hughes G.M."/>
            <person name="Lavrichenko K."/>
            <person name="Devanna P."/>
            <person name="Winkler S."/>
            <person name="Jermiin L.S."/>
            <person name="Skirmuntt E.C."/>
            <person name="Katzourakis A."/>
            <person name="Burkitt-Gray L."/>
            <person name="Ray D.A."/>
            <person name="Sullivan K.A.M."/>
            <person name="Roscito J.G."/>
            <person name="Kirilenko B.M."/>
            <person name="Davalos L.M."/>
            <person name="Corthals A.P."/>
            <person name="Power M.L."/>
            <person name="Jones G."/>
            <person name="Ransome R.D."/>
            <person name="Dechmann D.K.N."/>
            <person name="Locatelli A.G."/>
            <person name="Puechmaille S.J."/>
            <person name="Fedrigo O."/>
            <person name="Jarvis E.D."/>
            <person name="Hiller M."/>
            <person name="Vernes S.C."/>
            <person name="Myers E.W."/>
            <person name="Teeling E.C."/>
        </authorList>
    </citation>
    <scope>NUCLEOTIDE SEQUENCE [LARGE SCALE GENOMIC DNA]</scope>
    <source>
        <strain evidence="1">Bat1K_MPI-CBG_1</strain>
    </source>
</reference>
<dbReference type="InterPro" id="IPR040505">
    <property type="entry name" value="DUF5537"/>
</dbReference>
<dbReference type="Proteomes" id="UP000664940">
    <property type="component" value="Unassembled WGS sequence"/>
</dbReference>
<comment type="caution">
    <text evidence="1">The sequence shown here is derived from an EMBL/GenBank/DDBJ whole genome shotgun (WGS) entry which is preliminary data.</text>
</comment>
<proteinExistence type="predicted"/>
<evidence type="ECO:0000313" key="2">
    <source>
        <dbReference type="Proteomes" id="UP000664940"/>
    </source>
</evidence>
<accession>A0A833ZRW3</accession>
<name>A0A833ZRW3_9CHIR</name>
<organism evidence="1 2">
    <name type="scientific">Phyllostomus discolor</name>
    <name type="common">pale spear-nosed bat</name>
    <dbReference type="NCBI Taxonomy" id="89673"/>
    <lineage>
        <taxon>Eukaryota</taxon>
        <taxon>Metazoa</taxon>
        <taxon>Chordata</taxon>
        <taxon>Craniata</taxon>
        <taxon>Vertebrata</taxon>
        <taxon>Euteleostomi</taxon>
        <taxon>Mammalia</taxon>
        <taxon>Eutheria</taxon>
        <taxon>Laurasiatheria</taxon>
        <taxon>Chiroptera</taxon>
        <taxon>Yangochiroptera</taxon>
        <taxon>Phyllostomidae</taxon>
        <taxon>Phyllostominae</taxon>
        <taxon>Phyllostomus</taxon>
    </lineage>
</organism>
<evidence type="ECO:0000313" key="1">
    <source>
        <dbReference type="EMBL" id="KAF6098739.1"/>
    </source>
</evidence>
<dbReference type="Pfam" id="PF17690">
    <property type="entry name" value="DUF5537"/>
    <property type="match status" value="1"/>
</dbReference>
<gene>
    <name evidence="1" type="ORF">HJG60_001904</name>
</gene>